<dbReference type="GO" id="GO:0005524">
    <property type="term" value="F:ATP binding"/>
    <property type="evidence" value="ECO:0007669"/>
    <property type="project" value="InterPro"/>
</dbReference>
<accession>A0A074YDM2</accession>
<feature type="region of interest" description="Disordered" evidence="2">
    <location>
        <begin position="428"/>
        <end position="498"/>
    </location>
</feature>
<feature type="compositionally biased region" description="Polar residues" evidence="2">
    <location>
        <begin position="459"/>
        <end position="469"/>
    </location>
</feature>
<dbReference type="Proteomes" id="UP000030641">
    <property type="component" value="Unassembled WGS sequence"/>
</dbReference>
<dbReference type="Gene3D" id="3.30.1370.100">
    <property type="entry name" value="MutL, C-terminal domain, regulatory subdomain"/>
    <property type="match status" value="1"/>
</dbReference>
<evidence type="ECO:0000259" key="3">
    <source>
        <dbReference type="SMART" id="SM00853"/>
    </source>
</evidence>
<dbReference type="InterPro" id="IPR036890">
    <property type="entry name" value="HATPase_C_sf"/>
</dbReference>
<feature type="domain" description="MutL C-terminal dimerisation" evidence="3">
    <location>
        <begin position="747"/>
        <end position="948"/>
    </location>
</feature>
<evidence type="ECO:0000256" key="1">
    <source>
        <dbReference type="ARBA" id="ARBA00006082"/>
    </source>
</evidence>
<dbReference type="PANTHER" id="PTHR10073:SF47">
    <property type="entry name" value="DNA MISMATCH REPAIR PROTEIN MLH3"/>
    <property type="match status" value="1"/>
</dbReference>
<dbReference type="InterPro" id="IPR037198">
    <property type="entry name" value="MutL_C_sf"/>
</dbReference>
<dbReference type="GeneID" id="25367367"/>
<dbReference type="GO" id="GO:0016887">
    <property type="term" value="F:ATP hydrolysis activity"/>
    <property type="evidence" value="ECO:0007669"/>
    <property type="project" value="InterPro"/>
</dbReference>
<name>A0A074YDM2_AURSE</name>
<proteinExistence type="inferred from homology"/>
<dbReference type="OrthoDB" id="429932at2759"/>
<feature type="compositionally biased region" description="Basic and acidic residues" evidence="2">
    <location>
        <begin position="350"/>
        <end position="373"/>
    </location>
</feature>
<reference evidence="4 5" key="1">
    <citation type="journal article" date="2014" name="BMC Genomics">
        <title>Genome sequencing of four Aureobasidium pullulans varieties: biotechnological potential, stress tolerance, and description of new species.</title>
        <authorList>
            <person name="Gostin Ar C."/>
            <person name="Ohm R.A."/>
            <person name="Kogej T."/>
            <person name="Sonjak S."/>
            <person name="Turk M."/>
            <person name="Zajc J."/>
            <person name="Zalar P."/>
            <person name="Grube M."/>
            <person name="Sun H."/>
            <person name="Han J."/>
            <person name="Sharma A."/>
            <person name="Chiniquy J."/>
            <person name="Ngan C.Y."/>
            <person name="Lipzen A."/>
            <person name="Barry K."/>
            <person name="Grigoriev I.V."/>
            <person name="Gunde-Cimerman N."/>
        </authorList>
    </citation>
    <scope>NUCLEOTIDE SEQUENCE [LARGE SCALE GENOMIC DNA]</scope>
    <source>
        <strain evidence="4 5">EXF-2481</strain>
    </source>
</reference>
<dbReference type="InterPro" id="IPR014790">
    <property type="entry name" value="MutL_C"/>
</dbReference>
<dbReference type="EMBL" id="KL584772">
    <property type="protein sequence ID" value="KEQ92182.1"/>
    <property type="molecule type" value="Genomic_DNA"/>
</dbReference>
<dbReference type="SUPFAM" id="SSF55874">
    <property type="entry name" value="ATPase domain of HSP90 chaperone/DNA topoisomerase II/histidine kinase"/>
    <property type="match status" value="1"/>
</dbReference>
<gene>
    <name evidence="4" type="ORF">AUEXF2481DRAFT_43274</name>
</gene>
<dbReference type="FunCoup" id="A0A074YDM2">
    <property type="interactions" value="465"/>
</dbReference>
<keyword evidence="5" id="KW-1185">Reference proteome</keyword>
<dbReference type="RefSeq" id="XP_013340670.1">
    <property type="nucleotide sequence ID" value="XM_013485216.1"/>
</dbReference>
<dbReference type="HOGENOM" id="CLU_005415_0_0_1"/>
<comment type="similarity">
    <text evidence="1">Belongs to the DNA mismatch repair MutL/HexB family.</text>
</comment>
<dbReference type="InterPro" id="IPR042121">
    <property type="entry name" value="MutL_C_regsub"/>
</dbReference>
<dbReference type="PANTHER" id="PTHR10073">
    <property type="entry name" value="DNA MISMATCH REPAIR PROTEIN MLH, PMS, MUTL"/>
    <property type="match status" value="1"/>
</dbReference>
<dbReference type="OMA" id="NKWPMFY"/>
<dbReference type="SUPFAM" id="SSF118116">
    <property type="entry name" value="DNA mismatch repair protein MutL"/>
    <property type="match status" value="1"/>
</dbReference>
<organism evidence="4 5">
    <name type="scientific">Aureobasidium subglaciale (strain EXF-2481)</name>
    <name type="common">Aureobasidium pullulans var. subglaciale</name>
    <dbReference type="NCBI Taxonomy" id="1043005"/>
    <lineage>
        <taxon>Eukaryota</taxon>
        <taxon>Fungi</taxon>
        <taxon>Dikarya</taxon>
        <taxon>Ascomycota</taxon>
        <taxon>Pezizomycotina</taxon>
        <taxon>Dothideomycetes</taxon>
        <taxon>Dothideomycetidae</taxon>
        <taxon>Dothideales</taxon>
        <taxon>Saccotheciaceae</taxon>
        <taxon>Aureobasidium</taxon>
    </lineage>
</organism>
<feature type="region of interest" description="Disordered" evidence="2">
    <location>
        <begin position="343"/>
        <end position="373"/>
    </location>
</feature>
<dbReference type="GO" id="GO:0140664">
    <property type="term" value="F:ATP-dependent DNA damage sensor activity"/>
    <property type="evidence" value="ECO:0007669"/>
    <property type="project" value="InterPro"/>
</dbReference>
<dbReference type="GO" id="GO:0006298">
    <property type="term" value="P:mismatch repair"/>
    <property type="evidence" value="ECO:0007669"/>
    <property type="project" value="InterPro"/>
</dbReference>
<protein>
    <recommendedName>
        <fullName evidence="3">MutL C-terminal dimerisation domain-containing protein</fullName>
    </recommendedName>
</protein>
<dbReference type="Gene3D" id="3.30.1540.20">
    <property type="entry name" value="MutL, C-terminal domain, dimerisation subdomain"/>
    <property type="match status" value="1"/>
</dbReference>
<dbReference type="SMART" id="SM00853">
    <property type="entry name" value="MutL_C"/>
    <property type="match status" value="1"/>
</dbReference>
<evidence type="ECO:0000313" key="5">
    <source>
        <dbReference type="Proteomes" id="UP000030641"/>
    </source>
</evidence>
<dbReference type="AlphaFoldDB" id="A0A074YDM2"/>
<dbReference type="GO" id="GO:0032300">
    <property type="term" value="C:mismatch repair complex"/>
    <property type="evidence" value="ECO:0007669"/>
    <property type="project" value="InterPro"/>
</dbReference>
<sequence>MNTDMNNTSGLETQNSSAILPLPEDVIAQIRSSTTITSLNAVILGLFENSLDAQATKIDVSIDFRRGGCTIEDNGIGITPSEFRETGGLGRMYHTSKHNAQLDTHGGQGTFLASLGALSLLTVTSRHVNHYSHNTLVLHRGKMLSRLTPTLPQHEIRNTAGHGTHVSVRDLFGNMPVRVKQRALNTEEGGNASEIEWQALKVGLVGLLLPWHRRVTVKVTDAGNSSRSLSVNTASHFTPNALSERNLNTLNRRTTGFDQSTVLNILSQSGIISTGSKFPWIPVSASTRSVTVSGIVSLEPAPNRIAQFISIGIIPCLDGNRHNELYETVNRIFSQSSFGQIEEEAEPGETELKRRGNDRRYKRDGLTKKQLEGGRKGVDRWPRFYFRIDLNPDEGVQSFSKLSDVYLKGITNVLESLTIHWLEANNFRPRKQRQRKQARDGNNQISAEHQHSPRLPSTKPRSPSASLRHSTGLIRSASQSDISCKDSRASKRARSGLAVDTATQTMPFTDWSRIKSARPQMYEHIWKGKTPQNRPPVIEKSTIDDNVCISSTPSSLEVDNHGTGQCELGPESLNGTITGQEYEHVEPTRLRDQDEEAYIVWLDSKTGQKYRINARTGVVMPEEARQPSSNPAPSGRTAAASDSRLSSFGKPLVLQRRGDKPKSTIDAPFNASSPSPWLEGFLQNWKNPTFAPQPEKPIATLGFSGLERDTLQSHNCHSRCDVADAFSHAGAIDSSRVSKSALQHAQVISQVDEKFILLRLPSLTGPKSQELNHARQLLVLVDQHAASERCILETLLEELCTPTLGNLVVKSSLGHTSTILTHPLDKPLHFQVPEQEEAMFKTHAAHFAAWGILYDITLHRPDTPRLRILTLPPGISERCKASPNLLIELLRTEIHTLAENNTRTLPPTSTTTITKHGWLKRIGSCPKDILQLLNSRACRSAVMFNDKLTREQCQELVDRVAGTAFPFICAHGRNSMVPLVYLDGEGGEDGGFGGGEEVEEAGFGERYREWRGKK</sequence>
<evidence type="ECO:0000313" key="4">
    <source>
        <dbReference type="EMBL" id="KEQ92182.1"/>
    </source>
</evidence>
<dbReference type="Pfam" id="PF13589">
    <property type="entry name" value="HATPase_c_3"/>
    <property type="match status" value="1"/>
</dbReference>
<dbReference type="STRING" id="1043005.A0A074YDM2"/>
<dbReference type="InParanoid" id="A0A074YDM2"/>
<dbReference type="InterPro" id="IPR038973">
    <property type="entry name" value="MutL/Mlh/Pms-like"/>
</dbReference>
<feature type="region of interest" description="Disordered" evidence="2">
    <location>
        <begin position="617"/>
        <end position="671"/>
    </location>
</feature>
<dbReference type="InterPro" id="IPR042120">
    <property type="entry name" value="MutL_C_dimsub"/>
</dbReference>
<evidence type="ECO:0000256" key="2">
    <source>
        <dbReference type="SAM" id="MobiDB-lite"/>
    </source>
</evidence>
<dbReference type="Gene3D" id="3.30.565.10">
    <property type="entry name" value="Histidine kinase-like ATPase, C-terminal domain"/>
    <property type="match status" value="1"/>
</dbReference>